<gene>
    <name evidence="1" type="ORF">LCGC14_0572930</name>
</gene>
<name>A0A0F9S2C4_9ZZZZ</name>
<accession>A0A0F9S2C4</accession>
<dbReference type="EMBL" id="LAZR01000846">
    <property type="protein sequence ID" value="KKN56382.1"/>
    <property type="molecule type" value="Genomic_DNA"/>
</dbReference>
<evidence type="ECO:0000313" key="1">
    <source>
        <dbReference type="EMBL" id="KKN56382.1"/>
    </source>
</evidence>
<proteinExistence type="predicted"/>
<sequence length="90" mass="10319">MLSTPNILTSVYLLVYNESMFKLRKLPATMNAHQLHLKSGVTYATVLQYMNEPETVKAVDLATLYRILHALELDLSELRFLDVFTTDDLD</sequence>
<protein>
    <submittedName>
        <fullName evidence="1">Uncharacterized protein</fullName>
    </submittedName>
</protein>
<comment type="caution">
    <text evidence="1">The sequence shown here is derived from an EMBL/GenBank/DDBJ whole genome shotgun (WGS) entry which is preliminary data.</text>
</comment>
<dbReference type="AlphaFoldDB" id="A0A0F9S2C4"/>
<organism evidence="1">
    <name type="scientific">marine sediment metagenome</name>
    <dbReference type="NCBI Taxonomy" id="412755"/>
    <lineage>
        <taxon>unclassified sequences</taxon>
        <taxon>metagenomes</taxon>
        <taxon>ecological metagenomes</taxon>
    </lineage>
</organism>
<reference evidence="1" key="1">
    <citation type="journal article" date="2015" name="Nature">
        <title>Complex archaea that bridge the gap between prokaryotes and eukaryotes.</title>
        <authorList>
            <person name="Spang A."/>
            <person name="Saw J.H."/>
            <person name="Jorgensen S.L."/>
            <person name="Zaremba-Niedzwiedzka K."/>
            <person name="Martijn J."/>
            <person name="Lind A.E."/>
            <person name="van Eijk R."/>
            <person name="Schleper C."/>
            <person name="Guy L."/>
            <person name="Ettema T.J."/>
        </authorList>
    </citation>
    <scope>NUCLEOTIDE SEQUENCE</scope>
</reference>